<evidence type="ECO:0000313" key="11">
    <source>
        <dbReference type="EMBL" id="EAX46839.1"/>
    </source>
</evidence>
<dbReference type="Pfam" id="PF01070">
    <property type="entry name" value="FMN_dh"/>
    <property type="match status" value="2"/>
</dbReference>
<feature type="binding site" evidence="9">
    <location>
        <begin position="267"/>
        <end position="271"/>
    </location>
    <ligand>
        <name>FMN</name>
        <dbReference type="ChEBI" id="CHEBI:58210"/>
    </ligand>
</feature>
<dbReference type="EMBL" id="AAWL01000020">
    <property type="protein sequence ID" value="EAX46839.1"/>
    <property type="molecule type" value="Genomic_DNA"/>
</dbReference>
<dbReference type="GO" id="GO:0010181">
    <property type="term" value="F:FMN binding"/>
    <property type="evidence" value="ECO:0007669"/>
    <property type="project" value="InterPro"/>
</dbReference>
<dbReference type="AlphaFoldDB" id="A1HSY3"/>
<name>A1HSY3_9FIRM</name>
<comment type="similarity">
    <text evidence="5">Belongs to the FMN-dependent alpha-hydroxy acid dehydrogenase family.</text>
</comment>
<accession>A1HSY3</accession>
<dbReference type="InterPro" id="IPR013785">
    <property type="entry name" value="Aldolase_TIM"/>
</dbReference>
<dbReference type="Gene3D" id="3.20.20.70">
    <property type="entry name" value="Aldolase class I"/>
    <property type="match status" value="1"/>
</dbReference>
<dbReference type="InterPro" id="IPR012133">
    <property type="entry name" value="Alpha-hydoxy_acid_DH_FMN"/>
</dbReference>
<reference evidence="11 12" key="1">
    <citation type="submission" date="2007-01" db="EMBL/GenBank/DDBJ databases">
        <title>Annotation of the draft genome assembly of Thermosinus carboxydivorans Nor1.</title>
        <authorList>
            <consortium name="US DOE Joint Genome Institute (JGI-ORNL)"/>
            <person name="Larimer F."/>
            <person name="Land M."/>
            <person name="Hauser L."/>
        </authorList>
    </citation>
    <scope>NUCLEOTIDE SEQUENCE [LARGE SCALE GENOMIC DNA]</scope>
    <source>
        <strain evidence="11 12">Nor1</strain>
    </source>
</reference>
<keyword evidence="12" id="KW-1185">Reference proteome</keyword>
<gene>
    <name evidence="11" type="ORF">TcarDRAFT_0527</name>
</gene>
<proteinExistence type="inferred from homology"/>
<dbReference type="OrthoDB" id="9770452at2"/>
<comment type="cofactor">
    <cofactor evidence="1">
        <name>FMN</name>
        <dbReference type="ChEBI" id="CHEBI:58210"/>
    </cofactor>
</comment>
<dbReference type="PROSITE" id="PS51349">
    <property type="entry name" value="FMN_HYDROXY_ACID_DH_2"/>
    <property type="match status" value="1"/>
</dbReference>
<dbReference type="RefSeq" id="WP_007290138.1">
    <property type="nucleotide sequence ID" value="NZ_AAWL01000020.1"/>
</dbReference>
<evidence type="ECO:0000256" key="2">
    <source>
        <dbReference type="ARBA" id="ARBA00022630"/>
    </source>
</evidence>
<dbReference type="CDD" id="cd02809">
    <property type="entry name" value="alpha_hydroxyacid_oxid_FMN"/>
    <property type="match status" value="1"/>
</dbReference>
<comment type="catalytic activity">
    <reaction evidence="7">
        <text>(S)-lactate + O2 = pyruvate + H2O2</text>
        <dbReference type="Rhea" id="RHEA:55868"/>
        <dbReference type="ChEBI" id="CHEBI:15361"/>
        <dbReference type="ChEBI" id="CHEBI:15379"/>
        <dbReference type="ChEBI" id="CHEBI:16240"/>
        <dbReference type="ChEBI" id="CHEBI:16651"/>
    </reaction>
    <physiologicalReaction direction="left-to-right" evidence="7">
        <dbReference type="Rhea" id="RHEA:55869"/>
    </physiologicalReaction>
</comment>
<evidence type="ECO:0000259" key="10">
    <source>
        <dbReference type="PROSITE" id="PS51349"/>
    </source>
</evidence>
<dbReference type="PANTHER" id="PTHR10578">
    <property type="entry name" value="S -2-HYDROXY-ACID OXIDASE-RELATED"/>
    <property type="match status" value="1"/>
</dbReference>
<evidence type="ECO:0000256" key="9">
    <source>
        <dbReference type="PIRSR" id="PIRSR000138-2"/>
    </source>
</evidence>
<feature type="binding site" evidence="9">
    <location>
        <position position="234"/>
    </location>
    <ligand>
        <name>FMN</name>
        <dbReference type="ChEBI" id="CHEBI:58210"/>
    </ligand>
</feature>
<evidence type="ECO:0000256" key="8">
    <source>
        <dbReference type="PIRSR" id="PIRSR000138-1"/>
    </source>
</evidence>
<dbReference type="InterPro" id="IPR000262">
    <property type="entry name" value="FMN-dep_DH"/>
</dbReference>
<feature type="active site" description="Proton acceptor" evidence="8">
    <location>
        <position position="236"/>
    </location>
</feature>
<feature type="binding site" evidence="9">
    <location>
        <position position="239"/>
    </location>
    <ligand>
        <name>glyoxylate</name>
        <dbReference type="ChEBI" id="CHEBI:36655"/>
    </ligand>
</feature>
<evidence type="ECO:0000313" key="12">
    <source>
        <dbReference type="Proteomes" id="UP000005139"/>
    </source>
</evidence>
<keyword evidence="4" id="KW-0560">Oxidoreductase</keyword>
<keyword evidence="2 9" id="KW-0285">Flavoprotein</keyword>
<dbReference type="InterPro" id="IPR037396">
    <property type="entry name" value="FMN_HAD"/>
</dbReference>
<evidence type="ECO:0000256" key="7">
    <source>
        <dbReference type="ARBA" id="ARBA00048754"/>
    </source>
</evidence>
<reference evidence="11 12" key="2">
    <citation type="submission" date="2007-01" db="EMBL/GenBank/DDBJ databases">
        <title>Sequencing of the draft genome and assembly of Thermosinus carboxydivorans Nor1.</title>
        <authorList>
            <consortium name="US DOE Joint Genome Institute (JGI-PGF)"/>
            <person name="Copeland A."/>
            <person name="Lucas S."/>
            <person name="Lapidus A."/>
            <person name="Barry K."/>
            <person name="Glavina del Rio T."/>
            <person name="Dalin E."/>
            <person name="Tice H."/>
            <person name="Bruce D."/>
            <person name="Pitluck S."/>
            <person name="Richardson P."/>
        </authorList>
    </citation>
    <scope>NUCLEOTIDE SEQUENCE [LARGE SCALE GENOMIC DNA]</scope>
    <source>
        <strain evidence="11 12">Nor1</strain>
    </source>
</reference>
<protein>
    <recommendedName>
        <fullName evidence="6">L-lactate oxidase</fullName>
    </recommendedName>
</protein>
<feature type="domain" description="FMN hydroxy acid dehydrogenase" evidence="10">
    <location>
        <begin position="37"/>
        <end position="337"/>
    </location>
</feature>
<evidence type="ECO:0000256" key="1">
    <source>
        <dbReference type="ARBA" id="ARBA00001917"/>
    </source>
</evidence>
<feature type="binding site" evidence="9">
    <location>
        <position position="212"/>
    </location>
    <ligand>
        <name>FMN</name>
        <dbReference type="ChEBI" id="CHEBI:58210"/>
    </ligand>
</feature>
<dbReference type="Proteomes" id="UP000005139">
    <property type="component" value="Unassembled WGS sequence"/>
</dbReference>
<sequence>MDWHTLKAQAREKFRGACRVCPICNGVACAGEVPGMGGLGSGAAFRNNVEALAGFRLNLRTIHNVHTPKLSCRILGLDLSLPVIAAAIGGIAMNMNGAMTEEEYAAAIVAGCRQAGTIGMTGDGPKPEVFEAGLKAMAAGLGPAIPIIKPRDVDKIVELAQRAAAAGAPAFGIDIDAAALINMTNAGQKVGPKTKDELAYIKQHTSIPFIVKGIMTPDEAEACCAAGVDAIVVSNHGGRALDHTPGTAQVLPYIAETVKGRITILVDGGIRSGADILKMLALGADAVLIGRPLAIGAVGGGADGVATVLNKFAGELRAAMVLTGTADVAAVKEDILW</sequence>
<dbReference type="eggNOG" id="COG1304">
    <property type="taxonomic scope" value="Bacteria"/>
</dbReference>
<feature type="binding site" evidence="9">
    <location>
        <begin position="290"/>
        <end position="291"/>
    </location>
    <ligand>
        <name>FMN</name>
        <dbReference type="ChEBI" id="CHEBI:58210"/>
    </ligand>
</feature>
<feature type="binding site" evidence="9">
    <location>
        <position position="236"/>
    </location>
    <ligand>
        <name>FMN</name>
        <dbReference type="ChEBI" id="CHEBI:58210"/>
    </ligand>
</feature>
<dbReference type="SUPFAM" id="SSF51395">
    <property type="entry name" value="FMN-linked oxidoreductases"/>
    <property type="match status" value="1"/>
</dbReference>
<dbReference type="GO" id="GO:0016491">
    <property type="term" value="F:oxidoreductase activity"/>
    <property type="evidence" value="ECO:0007669"/>
    <property type="project" value="UniProtKB-KW"/>
</dbReference>
<dbReference type="PIRSF" id="PIRSF000138">
    <property type="entry name" value="Al-hdrx_acd_dh"/>
    <property type="match status" value="1"/>
</dbReference>
<comment type="caution">
    <text evidence="11">The sequence shown here is derived from an EMBL/GenBank/DDBJ whole genome shotgun (WGS) entry which is preliminary data.</text>
</comment>
<evidence type="ECO:0000256" key="4">
    <source>
        <dbReference type="ARBA" id="ARBA00023002"/>
    </source>
</evidence>
<dbReference type="PANTHER" id="PTHR10578:SF107">
    <property type="entry name" value="2-HYDROXYACID OXIDASE 1"/>
    <property type="match status" value="1"/>
</dbReference>
<evidence type="ECO:0000256" key="5">
    <source>
        <dbReference type="ARBA" id="ARBA00024042"/>
    </source>
</evidence>
<evidence type="ECO:0000256" key="3">
    <source>
        <dbReference type="ARBA" id="ARBA00022643"/>
    </source>
</evidence>
<evidence type="ECO:0000256" key="6">
    <source>
        <dbReference type="ARBA" id="ARBA00029513"/>
    </source>
</evidence>
<keyword evidence="3 9" id="KW-0288">FMN</keyword>
<organism evidence="11 12">
    <name type="scientific">Thermosinus carboxydivorans Nor1</name>
    <dbReference type="NCBI Taxonomy" id="401526"/>
    <lineage>
        <taxon>Bacteria</taxon>
        <taxon>Bacillati</taxon>
        <taxon>Bacillota</taxon>
        <taxon>Negativicutes</taxon>
        <taxon>Selenomonadales</taxon>
        <taxon>Sporomusaceae</taxon>
        <taxon>Thermosinus</taxon>
    </lineage>
</organism>